<dbReference type="EMBL" id="CP027806">
    <property type="protein sequence ID" value="AXJ01197.1"/>
    <property type="molecule type" value="Genomic_DNA"/>
</dbReference>
<protein>
    <submittedName>
        <fullName evidence="1">Uncharacterized protein</fullName>
    </submittedName>
</protein>
<dbReference type="AlphaFoldDB" id="A0A345UL45"/>
<name>A0A345UL45_9BACT</name>
<gene>
    <name evidence="1" type="ORF">CYPRO_1947</name>
</gene>
<reference evidence="1 2" key="1">
    <citation type="submission" date="2018-03" db="EMBL/GenBank/DDBJ databases">
        <title>Phenotypic and genomic properties of Cyclonatronum proteinivorum gen. nov., sp. nov., a haloalkaliphilic bacteroidete from soda lakes possessing Na+-translocating rhodopsin.</title>
        <authorList>
            <person name="Toshchakov S.V."/>
            <person name="Korzhenkov A."/>
            <person name="Samarov N.I."/>
            <person name="Kublanov I.V."/>
            <person name="Muntyan M.S."/>
            <person name="Sorokin D.Y."/>
        </authorList>
    </citation>
    <scope>NUCLEOTIDE SEQUENCE [LARGE SCALE GENOMIC DNA]</scope>
    <source>
        <strain evidence="1 2">Omega</strain>
    </source>
</reference>
<organism evidence="1 2">
    <name type="scientific">Cyclonatronum proteinivorum</name>
    <dbReference type="NCBI Taxonomy" id="1457365"/>
    <lineage>
        <taxon>Bacteria</taxon>
        <taxon>Pseudomonadati</taxon>
        <taxon>Balneolota</taxon>
        <taxon>Balneolia</taxon>
        <taxon>Balneolales</taxon>
        <taxon>Cyclonatronaceae</taxon>
        <taxon>Cyclonatronum</taxon>
    </lineage>
</organism>
<dbReference type="KEGG" id="cprv:CYPRO_1947"/>
<evidence type="ECO:0000313" key="1">
    <source>
        <dbReference type="EMBL" id="AXJ01197.1"/>
    </source>
</evidence>
<accession>A0A345UL45</accession>
<dbReference type="Proteomes" id="UP000254808">
    <property type="component" value="Chromosome"/>
</dbReference>
<sequence>MRDLFALICRLPEFQEGFGYWISFSTGNKRAAEQ</sequence>
<proteinExistence type="predicted"/>
<evidence type="ECO:0000313" key="2">
    <source>
        <dbReference type="Proteomes" id="UP000254808"/>
    </source>
</evidence>
<keyword evidence="2" id="KW-1185">Reference proteome</keyword>